<dbReference type="EMBL" id="BSXS01015359">
    <property type="protein sequence ID" value="GMF06646.1"/>
    <property type="molecule type" value="Genomic_DNA"/>
</dbReference>
<evidence type="ECO:0000313" key="2">
    <source>
        <dbReference type="Proteomes" id="UP001165064"/>
    </source>
</evidence>
<proteinExistence type="predicted"/>
<sequence>MVGVVAAQSIGEPATQMTLNTFHYAGVSSKNVTLGVPRLKEILNVAKNVKTPALTVYLEDDVASDIEKSKSIQSLIEHTTLKNVTASTEIYYDPDPRSTLIEEDVDTVEAYFAIPDEKVEENIHKQSPWLLRLELDRAKMLDKQLSMSQVAKVDYQM</sequence>
<name>A0ACB5UBL3_AMBMO</name>
<keyword evidence="2" id="KW-1185">Reference proteome</keyword>
<dbReference type="Proteomes" id="UP001165064">
    <property type="component" value="Unassembled WGS sequence"/>
</dbReference>
<protein>
    <submittedName>
        <fullName evidence="1">Unnamed protein product</fullName>
    </submittedName>
</protein>
<comment type="caution">
    <text evidence="1">The sequence shown here is derived from an EMBL/GenBank/DDBJ whole genome shotgun (WGS) entry which is preliminary data.</text>
</comment>
<gene>
    <name evidence="1" type="ORF">Amon02_001274800</name>
</gene>
<evidence type="ECO:0000313" key="1">
    <source>
        <dbReference type="EMBL" id="GMF06646.1"/>
    </source>
</evidence>
<organism evidence="1 2">
    <name type="scientific">Ambrosiozyma monospora</name>
    <name type="common">Yeast</name>
    <name type="synonym">Endomycopsis monosporus</name>
    <dbReference type="NCBI Taxonomy" id="43982"/>
    <lineage>
        <taxon>Eukaryota</taxon>
        <taxon>Fungi</taxon>
        <taxon>Dikarya</taxon>
        <taxon>Ascomycota</taxon>
        <taxon>Saccharomycotina</taxon>
        <taxon>Pichiomycetes</taxon>
        <taxon>Pichiales</taxon>
        <taxon>Pichiaceae</taxon>
        <taxon>Ambrosiozyma</taxon>
    </lineage>
</organism>
<reference evidence="1" key="1">
    <citation type="submission" date="2023-04" db="EMBL/GenBank/DDBJ databases">
        <title>Ambrosiozyma monospora NBRC 10751.</title>
        <authorList>
            <person name="Ichikawa N."/>
            <person name="Sato H."/>
            <person name="Tonouchi N."/>
        </authorList>
    </citation>
    <scope>NUCLEOTIDE SEQUENCE</scope>
    <source>
        <strain evidence="1">NBRC 10751</strain>
    </source>
</reference>
<accession>A0ACB5UBL3</accession>